<sequence>MDIQETQTKNKPKDAKTLTSKMQNMSMKGKKLGKNRKFVVKSSLENPFTLEWPIISENHQQDIIQLTKDSFANMKKDESSKPPWSEVRKFKGKERRQFLADHKQNYQESLNKDPTAVEQRKQLIEDWAHVVLGYNAVMRGVEQNKLIGVLVKKDAQPPFLTKTFLPGCTNNGIPLIPIADLDTLLQDKNAMGLQHSCLVIGFCTTAAKEDCRFYNLISKMCEALNMDLEDVVGADDSESIVSGSDNMSIEEDNKENQVHRKKNYKMSDEEMSKYYLKRTNKKKRIFTPGEDKTAEKKEDDSLGFGSDFIGLGSTEIDIPNEPNSQLILIDRRGSNKETVQNSVELQQKKSNADDNQETSEQTICDSNVDLSSMESDNLFVLDSGGDDCDENASGSDPLIDENSDNNKGEKSKKIEDSESFNEKKRKKIADKMSPDQPAYIPAKVKRIKPNPNKK</sequence>
<feature type="compositionally biased region" description="Basic and acidic residues" evidence="1">
    <location>
        <begin position="404"/>
        <end position="422"/>
    </location>
</feature>
<comment type="caution">
    <text evidence="2">The sequence shown here is derived from an EMBL/GenBank/DDBJ whole genome shotgun (WGS) entry which is preliminary data.</text>
</comment>
<dbReference type="EMBL" id="CAXKWB010014857">
    <property type="protein sequence ID" value="CAL4111969.1"/>
    <property type="molecule type" value="Genomic_DNA"/>
</dbReference>
<proteinExistence type="predicted"/>
<dbReference type="PANTHER" id="PTHR46948">
    <property type="entry name" value="RIBONUCLEASE P PROTEIN SUBUNIT P38"/>
    <property type="match status" value="1"/>
</dbReference>
<accession>A0AAV2R1K6</accession>
<dbReference type="Gene3D" id="3.30.1330.30">
    <property type="match status" value="1"/>
</dbReference>
<dbReference type="GO" id="GO:0005655">
    <property type="term" value="C:nucleolar ribonuclease P complex"/>
    <property type="evidence" value="ECO:0007669"/>
    <property type="project" value="InterPro"/>
</dbReference>
<reference evidence="2 3" key="1">
    <citation type="submission" date="2024-05" db="EMBL/GenBank/DDBJ databases">
        <authorList>
            <person name="Wallberg A."/>
        </authorList>
    </citation>
    <scope>NUCLEOTIDE SEQUENCE [LARGE SCALE GENOMIC DNA]</scope>
</reference>
<evidence type="ECO:0000313" key="2">
    <source>
        <dbReference type="EMBL" id="CAL4111969.1"/>
    </source>
</evidence>
<dbReference type="PANTHER" id="PTHR46948:SF1">
    <property type="entry name" value="RIBONUCLEASE P PROTEIN SUBUNIT P38"/>
    <property type="match status" value="1"/>
</dbReference>
<dbReference type="GO" id="GO:0001650">
    <property type="term" value="C:fibrillar center"/>
    <property type="evidence" value="ECO:0007669"/>
    <property type="project" value="TreeGrafter"/>
</dbReference>
<name>A0AAV2R1K6_MEGNR</name>
<dbReference type="InterPro" id="IPR029064">
    <property type="entry name" value="Ribosomal_eL30-like_sf"/>
</dbReference>
<dbReference type="AlphaFoldDB" id="A0AAV2R1K6"/>
<dbReference type="GO" id="GO:0004526">
    <property type="term" value="F:ribonuclease P activity"/>
    <property type="evidence" value="ECO:0007669"/>
    <property type="project" value="TreeGrafter"/>
</dbReference>
<protein>
    <submittedName>
        <fullName evidence="2">Uncharacterized protein</fullName>
    </submittedName>
</protein>
<feature type="region of interest" description="Disordered" evidence="1">
    <location>
        <begin position="378"/>
        <end position="454"/>
    </location>
</feature>
<organism evidence="2 3">
    <name type="scientific">Meganyctiphanes norvegica</name>
    <name type="common">Northern krill</name>
    <name type="synonym">Thysanopoda norvegica</name>
    <dbReference type="NCBI Taxonomy" id="48144"/>
    <lineage>
        <taxon>Eukaryota</taxon>
        <taxon>Metazoa</taxon>
        <taxon>Ecdysozoa</taxon>
        <taxon>Arthropoda</taxon>
        <taxon>Crustacea</taxon>
        <taxon>Multicrustacea</taxon>
        <taxon>Malacostraca</taxon>
        <taxon>Eumalacostraca</taxon>
        <taxon>Eucarida</taxon>
        <taxon>Euphausiacea</taxon>
        <taxon>Euphausiidae</taxon>
        <taxon>Meganyctiphanes</taxon>
    </lineage>
</organism>
<dbReference type="GO" id="GO:0033204">
    <property type="term" value="F:ribonuclease P RNA binding"/>
    <property type="evidence" value="ECO:0007669"/>
    <property type="project" value="TreeGrafter"/>
</dbReference>
<evidence type="ECO:0000256" key="1">
    <source>
        <dbReference type="SAM" id="MobiDB-lite"/>
    </source>
</evidence>
<dbReference type="Proteomes" id="UP001497623">
    <property type="component" value="Unassembled WGS sequence"/>
</dbReference>
<dbReference type="GO" id="GO:0001682">
    <property type="term" value="P:tRNA 5'-leader removal"/>
    <property type="evidence" value="ECO:0007669"/>
    <property type="project" value="InterPro"/>
</dbReference>
<dbReference type="InterPro" id="IPR042848">
    <property type="entry name" value="Rpp38"/>
</dbReference>
<evidence type="ECO:0000313" key="3">
    <source>
        <dbReference type="Proteomes" id="UP001497623"/>
    </source>
</evidence>
<keyword evidence="3" id="KW-1185">Reference proteome</keyword>
<feature type="compositionally biased region" description="Basic residues" evidence="1">
    <location>
        <begin position="443"/>
        <end position="454"/>
    </location>
</feature>
<dbReference type="GO" id="GO:0000172">
    <property type="term" value="C:ribonuclease MRP complex"/>
    <property type="evidence" value="ECO:0007669"/>
    <property type="project" value="InterPro"/>
</dbReference>
<gene>
    <name evidence="2" type="ORF">MNOR_LOCUS19760</name>
</gene>
<feature type="region of interest" description="Disordered" evidence="1">
    <location>
        <begin position="1"/>
        <end position="20"/>
    </location>
</feature>
<dbReference type="SUPFAM" id="SSF55315">
    <property type="entry name" value="L30e-like"/>
    <property type="match status" value="1"/>
</dbReference>